<comment type="caution">
    <text evidence="1">The sequence shown here is derived from an EMBL/GenBank/DDBJ whole genome shotgun (WGS) entry which is preliminary data.</text>
</comment>
<protein>
    <recommendedName>
        <fullName evidence="3">F-box domain-containing protein</fullName>
    </recommendedName>
</protein>
<evidence type="ECO:0008006" key="3">
    <source>
        <dbReference type="Google" id="ProtNLM"/>
    </source>
</evidence>
<dbReference type="EMBL" id="JAWWNJ010000034">
    <property type="protein sequence ID" value="KAK7024775.1"/>
    <property type="molecule type" value="Genomic_DNA"/>
</dbReference>
<organism evidence="1 2">
    <name type="scientific">Favolaschia claudopus</name>
    <dbReference type="NCBI Taxonomy" id="2862362"/>
    <lineage>
        <taxon>Eukaryota</taxon>
        <taxon>Fungi</taxon>
        <taxon>Dikarya</taxon>
        <taxon>Basidiomycota</taxon>
        <taxon>Agaricomycotina</taxon>
        <taxon>Agaricomycetes</taxon>
        <taxon>Agaricomycetidae</taxon>
        <taxon>Agaricales</taxon>
        <taxon>Marasmiineae</taxon>
        <taxon>Mycenaceae</taxon>
        <taxon>Favolaschia</taxon>
    </lineage>
</organism>
<sequence length="372" mass="42099">MTQSPLDIPELLETCIGHLCASGSSRDLLSCSLVARSWVNAAQSNLLRVPMDATPERSLLLRAPGLCRALKKFPHLLRHIRELDLESYDASLAPEVIEQLSHLAFTHLKSIYIRVHGESSPEALHRLVHLPRLRYLGLRAVLDGSYDLALTMLVQALRHSSPSVEHLDLHVVDFPNKPIGDEVAAPILLKSARLVWGPEREHYPTRISSVYPFNISELKALCTVAGTFVPWHTIPKQSIQILQLECWNDPDFCDISVFPNLLVLRLEVHVFSKGLITTLASISSEQKIHTIVIIDEYNYVDETERKELDLELVDCCSRLPHLRTIDVEAEYATGDEIGSSFPLLSCRKMFRNTSPSWERHNVLSWRDLVMNL</sequence>
<dbReference type="SUPFAM" id="SSF52047">
    <property type="entry name" value="RNI-like"/>
    <property type="match status" value="1"/>
</dbReference>
<dbReference type="AlphaFoldDB" id="A0AAW0BEZ5"/>
<evidence type="ECO:0000313" key="2">
    <source>
        <dbReference type="Proteomes" id="UP001362999"/>
    </source>
</evidence>
<keyword evidence="2" id="KW-1185">Reference proteome</keyword>
<evidence type="ECO:0000313" key="1">
    <source>
        <dbReference type="EMBL" id="KAK7024775.1"/>
    </source>
</evidence>
<name>A0AAW0BEZ5_9AGAR</name>
<gene>
    <name evidence="1" type="ORF">R3P38DRAFT_2951150</name>
</gene>
<reference evidence="1 2" key="1">
    <citation type="journal article" date="2024" name="J Genomics">
        <title>Draft genome sequencing and assembly of Favolaschia claudopus CIRM-BRFM 2984 isolated from oak limbs.</title>
        <authorList>
            <person name="Navarro D."/>
            <person name="Drula E."/>
            <person name="Chaduli D."/>
            <person name="Cazenave R."/>
            <person name="Ahrendt S."/>
            <person name="Wang J."/>
            <person name="Lipzen A."/>
            <person name="Daum C."/>
            <person name="Barry K."/>
            <person name="Grigoriev I.V."/>
            <person name="Favel A."/>
            <person name="Rosso M.N."/>
            <person name="Martin F."/>
        </authorList>
    </citation>
    <scope>NUCLEOTIDE SEQUENCE [LARGE SCALE GENOMIC DNA]</scope>
    <source>
        <strain evidence="1 2">CIRM-BRFM 2984</strain>
    </source>
</reference>
<dbReference type="Proteomes" id="UP001362999">
    <property type="component" value="Unassembled WGS sequence"/>
</dbReference>
<dbReference type="Gene3D" id="3.80.10.10">
    <property type="entry name" value="Ribonuclease Inhibitor"/>
    <property type="match status" value="1"/>
</dbReference>
<proteinExistence type="predicted"/>
<dbReference type="InterPro" id="IPR032675">
    <property type="entry name" value="LRR_dom_sf"/>
</dbReference>
<accession>A0AAW0BEZ5</accession>